<protein>
    <recommendedName>
        <fullName evidence="4">DUF4988 domain-containing protein</fullName>
    </recommendedName>
</protein>
<comment type="caution">
    <text evidence="2">The sequence shown here is derived from an EMBL/GenBank/DDBJ whole genome shotgun (WGS) entry which is preliminary data.</text>
</comment>
<evidence type="ECO:0000256" key="1">
    <source>
        <dbReference type="SAM" id="Coils"/>
    </source>
</evidence>
<name>A0ABR7YC81_9SPHI</name>
<organism evidence="2 3">
    <name type="scientific">Sphingobacterium litopenaei</name>
    <dbReference type="NCBI Taxonomy" id="2763500"/>
    <lineage>
        <taxon>Bacteria</taxon>
        <taxon>Pseudomonadati</taxon>
        <taxon>Bacteroidota</taxon>
        <taxon>Sphingobacteriia</taxon>
        <taxon>Sphingobacteriales</taxon>
        <taxon>Sphingobacteriaceae</taxon>
        <taxon>Sphingobacterium</taxon>
    </lineage>
</organism>
<proteinExistence type="predicted"/>
<dbReference type="Proteomes" id="UP000651271">
    <property type="component" value="Unassembled WGS sequence"/>
</dbReference>
<sequence length="991" mass="105421">MKIRNLSKLALAVAISSSVVLEGCKKYDDDITRLEQSIEQNTSDIAALKTQLQSLAANMVVQSVTSVTGGFDIVFKKPDGSTVNYSIRNGATGATGATGAQGPAGAAGSPGTQWRINPTTNFWESSTNGTTWTASNVKATGANGADGKNGATPEIKPEGGKQYWFINGVNTGVLAYPGEITVVNVEGGYNVVFTDSKGAPSDTIFIGKEKNAITSIALLPNFIENNTPVLTFPRIVASSSTHGTTLMQGAGLITYKLNPFGVNPNFYDIEGLVSQTATNAPVFRSSGDNLAQFSINTINKTFSEVTIAATPQANNLFPANSSANKLHLALRVLNKKANQADGSTGEKQSRVVSEYNLAKEEIVYINEVTIERHEKTTDGKIIVPQTNFQAIGASPNYFTNANASINTIIGDQGASNGIFTGVSTGTLNAKTKANFTLNIYENAERELPAAQRPNLSSYSYKGAIDLNKELKGFFVRNFTTPQLISMDDNGLSGYVLKFTKVSPYGTGGNDYADDIKLDNGKISVAERTPGFYNTAAAVGNRTPVVKVDMYAPNGTTLLATRFVKIELVNTPVTPVSINGTASFNMTAVGTTTPLNVSFQEPSTFDAAYNRLGMNQTTFNTNYPTSSYSTSSITKDGAAYSGVGAAAITVTPIAAAIPNSNNFEITLGNQVLPGTYVITGKYTSSNPANPEVNVKITLTVTANNIQSLTKQVTFWDNTQSFGIINGINIGGNNWQLDADLWNYWTKTPATPVAGAANTTFEFSISGISGITVVNGNSNNAQIQLDETIQAARNKINGDEVNVTITTKLNGATYKTTTFPVKFKNPVQPLVIKERTAANWGKVQLIDKEVTSDNTSKLDLRRAVQVLDFNGGKIFDFVSPNFVTTNSLLTQYSVGYVGGTETAATLTNVTVEGVYAGLISNHNGLTPLTLVNASASYANNQAVWTNNGANIQQTITIVYKVTVTNKFNDGISDAKASECVGYIYVPVVKNSGI</sequence>
<feature type="coiled-coil region" evidence="1">
    <location>
        <begin position="31"/>
        <end position="58"/>
    </location>
</feature>
<keyword evidence="1" id="KW-0175">Coiled coil</keyword>
<evidence type="ECO:0000313" key="3">
    <source>
        <dbReference type="Proteomes" id="UP000651271"/>
    </source>
</evidence>
<evidence type="ECO:0008006" key="4">
    <source>
        <dbReference type="Google" id="ProtNLM"/>
    </source>
</evidence>
<accession>A0ABR7YC81</accession>
<dbReference type="EMBL" id="JACOIJ010000006">
    <property type="protein sequence ID" value="MBD1428918.1"/>
    <property type="molecule type" value="Genomic_DNA"/>
</dbReference>
<keyword evidence="3" id="KW-1185">Reference proteome</keyword>
<dbReference type="RefSeq" id="WP_190301647.1">
    <property type="nucleotide sequence ID" value="NZ_JACOIJ010000006.1"/>
</dbReference>
<gene>
    <name evidence="2" type="ORF">H8B04_04965</name>
</gene>
<reference evidence="2 3" key="1">
    <citation type="submission" date="2020-08" db="EMBL/GenBank/DDBJ databases">
        <title>Sphingobacterium sp. DN04309 isolated from aquaculture water.</title>
        <authorList>
            <person name="Zhang M."/>
        </authorList>
    </citation>
    <scope>NUCLEOTIDE SEQUENCE [LARGE SCALE GENOMIC DNA]</scope>
    <source>
        <strain evidence="2 3">DN04309</strain>
    </source>
</reference>
<evidence type="ECO:0000313" key="2">
    <source>
        <dbReference type="EMBL" id="MBD1428918.1"/>
    </source>
</evidence>